<dbReference type="AlphaFoldDB" id="A0A0K6IRF1"/>
<keyword evidence="2" id="KW-0418">Kinase</keyword>
<evidence type="ECO:0000313" key="2">
    <source>
        <dbReference type="EMBL" id="CUB05663.1"/>
    </source>
</evidence>
<dbReference type="InterPro" id="IPR002575">
    <property type="entry name" value="Aminoglycoside_PTrfase"/>
</dbReference>
<dbReference type="EMBL" id="CYHH01000002">
    <property type="protein sequence ID" value="CUB05663.1"/>
    <property type="molecule type" value="Genomic_DNA"/>
</dbReference>
<dbReference type="SUPFAM" id="SSF56112">
    <property type="entry name" value="Protein kinase-like (PK-like)"/>
    <property type="match status" value="1"/>
</dbReference>
<keyword evidence="2" id="KW-0808">Transferase</keyword>
<proteinExistence type="predicted"/>
<dbReference type="GO" id="GO:0016301">
    <property type="term" value="F:kinase activity"/>
    <property type="evidence" value="ECO:0007669"/>
    <property type="project" value="UniProtKB-KW"/>
</dbReference>
<dbReference type="OrthoDB" id="5288978at2"/>
<dbReference type="Pfam" id="PF01636">
    <property type="entry name" value="APH"/>
    <property type="match status" value="1"/>
</dbReference>
<evidence type="ECO:0000313" key="3">
    <source>
        <dbReference type="Proteomes" id="UP000182108"/>
    </source>
</evidence>
<reference evidence="3" key="1">
    <citation type="submission" date="2015-08" db="EMBL/GenBank/DDBJ databases">
        <authorList>
            <person name="Babu N.S."/>
            <person name="Beckwith C.J."/>
            <person name="Beseler K.G."/>
            <person name="Brison A."/>
            <person name="Carone J.V."/>
            <person name="Caskin T.P."/>
            <person name="Diamond M."/>
            <person name="Durham M.E."/>
            <person name="Foxe J.M."/>
            <person name="Go M."/>
            <person name="Henderson B.A."/>
            <person name="Jones I.B."/>
            <person name="McGettigan J.A."/>
            <person name="Micheletti S.J."/>
            <person name="Nasrallah M.E."/>
            <person name="Ortiz D."/>
            <person name="Piller C.R."/>
            <person name="Privatt S.R."/>
            <person name="Schneider S.L."/>
            <person name="Sharp S."/>
            <person name="Smith T.C."/>
            <person name="Stanton J.D."/>
            <person name="Ullery H.E."/>
            <person name="Wilson R.J."/>
            <person name="Serrano M.G."/>
            <person name="Buck G."/>
            <person name="Lee V."/>
            <person name="Wang Y."/>
            <person name="Carvalho R."/>
            <person name="Voegtly L."/>
            <person name="Shi R."/>
            <person name="Duckworth R."/>
            <person name="Johnson A."/>
            <person name="Loviza R."/>
            <person name="Walstead R."/>
            <person name="Shah Z."/>
            <person name="Kiflezghi M."/>
            <person name="Wade K."/>
            <person name="Ball S.L."/>
            <person name="Bradley K.W."/>
            <person name="Asai D.J."/>
            <person name="Bowman C.A."/>
            <person name="Russell D.A."/>
            <person name="Pope W.H."/>
            <person name="Jacobs-Sera D."/>
            <person name="Hendrix R.W."/>
            <person name="Hatfull G.F."/>
        </authorList>
    </citation>
    <scope>NUCLEOTIDE SEQUENCE [LARGE SCALE GENOMIC DNA]</scope>
    <source>
        <strain evidence="3">JCM 19170</strain>
    </source>
</reference>
<gene>
    <name evidence="2" type="ORF">Ga0061068_10285</name>
</gene>
<dbReference type="InterPro" id="IPR011009">
    <property type="entry name" value="Kinase-like_dom_sf"/>
</dbReference>
<dbReference type="RefSeq" id="WP_055422811.1">
    <property type="nucleotide sequence ID" value="NZ_CYHH01000002.1"/>
</dbReference>
<protein>
    <submittedName>
        <fullName evidence="2">Predicted phosphotransferase, aminoglycoside/choline kinase (APH/ChoK) family</fullName>
    </submittedName>
</protein>
<accession>A0A0K6IRF1</accession>
<feature type="domain" description="Aminoglycoside phosphotransferase" evidence="1">
    <location>
        <begin position="21"/>
        <end position="240"/>
    </location>
</feature>
<evidence type="ECO:0000259" key="1">
    <source>
        <dbReference type="Pfam" id="PF01636"/>
    </source>
</evidence>
<sequence>MDRFARLCHWLADLGIAAEPRPASADASFRRYWRVALPEGGTRIVMDAPPEKEPLAPWLAVQRLLYGAGITVPRLESVDAAEGFVLMEDFGDLPYAGNVSPESAHERYAQALGVLAAMQALTRPDWLPEYDREKLLAELRLFPEWYLRRHLGVTLAPSEEAMLERLFEALVARALAQPRVFVHRDYHGRNLMLLDDGRGPGVLDFQDAVWGPITYDAVSLFKDAYVDLTEEFALDLLVRYWQVARKLGLPIHTEFEAFYTDYEWMGVQRHLKVLGIFARLAHRDGKTRYLEDLPRVRRHLLLTSRRYGELAPLRRLLERLHPEELAVGYTF</sequence>
<keyword evidence="3" id="KW-1185">Reference proteome</keyword>
<name>A0A0K6IRF1_9PROT</name>
<dbReference type="Gene3D" id="3.30.200.20">
    <property type="entry name" value="Phosphorylase Kinase, domain 1"/>
    <property type="match status" value="1"/>
</dbReference>
<organism evidence="2 3">
    <name type="scientific">Tepidiphilus thermophilus</name>
    <dbReference type="NCBI Taxonomy" id="876478"/>
    <lineage>
        <taxon>Bacteria</taxon>
        <taxon>Pseudomonadati</taxon>
        <taxon>Pseudomonadota</taxon>
        <taxon>Hydrogenophilia</taxon>
        <taxon>Hydrogenophilales</taxon>
        <taxon>Hydrogenophilaceae</taxon>
        <taxon>Tepidiphilus</taxon>
    </lineage>
</organism>
<dbReference type="Gene3D" id="3.90.1200.10">
    <property type="match status" value="1"/>
</dbReference>
<dbReference type="Proteomes" id="UP000182108">
    <property type="component" value="Unassembled WGS sequence"/>
</dbReference>